<evidence type="ECO:0000313" key="2">
    <source>
        <dbReference type="EMBL" id="SUZ89194.1"/>
    </source>
</evidence>
<dbReference type="InterPro" id="IPR050952">
    <property type="entry name" value="TRIM-NHL_E3_ligases"/>
</dbReference>
<dbReference type="GO" id="GO:0000209">
    <property type="term" value="P:protein polyubiquitination"/>
    <property type="evidence" value="ECO:0007669"/>
    <property type="project" value="TreeGrafter"/>
</dbReference>
<dbReference type="CDD" id="cd14958">
    <property type="entry name" value="NHL_PAL_like"/>
    <property type="match status" value="1"/>
</dbReference>
<gene>
    <name evidence="2" type="ORF">METZ01_LOCUS42048</name>
</gene>
<dbReference type="PROSITE" id="PS51125">
    <property type="entry name" value="NHL"/>
    <property type="match status" value="2"/>
</dbReference>
<reference evidence="2" key="1">
    <citation type="submission" date="2018-05" db="EMBL/GenBank/DDBJ databases">
        <authorList>
            <person name="Lanie J.A."/>
            <person name="Ng W.-L."/>
            <person name="Kazmierczak K.M."/>
            <person name="Andrzejewski T.M."/>
            <person name="Davidsen T.M."/>
            <person name="Wayne K.J."/>
            <person name="Tettelin H."/>
            <person name="Glass J.I."/>
            <person name="Rusch D."/>
            <person name="Podicherti R."/>
            <person name="Tsui H.-C.T."/>
            <person name="Winkler M.E."/>
        </authorList>
    </citation>
    <scope>NUCLEOTIDE SEQUENCE</scope>
</reference>
<dbReference type="GO" id="GO:0043161">
    <property type="term" value="P:proteasome-mediated ubiquitin-dependent protein catabolic process"/>
    <property type="evidence" value="ECO:0007669"/>
    <property type="project" value="TreeGrafter"/>
</dbReference>
<evidence type="ECO:0000256" key="1">
    <source>
        <dbReference type="ARBA" id="ARBA00022737"/>
    </source>
</evidence>
<dbReference type="GO" id="GO:0008270">
    <property type="term" value="F:zinc ion binding"/>
    <property type="evidence" value="ECO:0007669"/>
    <property type="project" value="UniProtKB-KW"/>
</dbReference>
<dbReference type="Gene3D" id="2.120.10.30">
    <property type="entry name" value="TolB, C-terminal domain"/>
    <property type="match status" value="1"/>
</dbReference>
<dbReference type="PANTHER" id="PTHR24104">
    <property type="entry name" value="E3 UBIQUITIN-PROTEIN LIGASE NHLRC1-RELATED"/>
    <property type="match status" value="1"/>
</dbReference>
<accession>A0A381RDC1</accession>
<proteinExistence type="predicted"/>
<dbReference type="GO" id="GO:0061630">
    <property type="term" value="F:ubiquitin protein ligase activity"/>
    <property type="evidence" value="ECO:0007669"/>
    <property type="project" value="TreeGrafter"/>
</dbReference>
<dbReference type="Pfam" id="PF01436">
    <property type="entry name" value="NHL"/>
    <property type="match status" value="1"/>
</dbReference>
<name>A0A381RDC1_9ZZZZ</name>
<sequence>MSHSNRFQSILVIIFTAFILILPMVSTAQYSNPYRALYDWAKLPDDRPLGVVAGIYQDPDGEHMWLMDRCGGNNCAGVDVDPILKFDLSGNLVKSFGKGLFGWPHGFFVDHQGNLWVTEGSPVGEPRGEAGFKLGRGHQVFKLSPEGEVIMTLGEAAVPGDDKTHFNGPSHVLVAPNGEIWITDGHRGGNNRLIKFSQDGTFVMQIGGGKDAATAERGLFNDPHHLAMDSQGRLFVSDRGNNRIQIFDQAGTFMGLWTHFGRPSSIAIDDQDKIYVVDGTTSLTGKLDQNFPGGGSYGYDRGIRIGSAKTGSIETFIPELLLSGFNSDGKPLGVDQEFIGLHPDGSILVGEVAGRRLVQWIRVRD</sequence>
<dbReference type="PANTHER" id="PTHR24104:SF25">
    <property type="entry name" value="PROTEIN LIN-41"/>
    <property type="match status" value="1"/>
</dbReference>
<keyword evidence="1" id="KW-0677">Repeat</keyword>
<dbReference type="AlphaFoldDB" id="A0A381RDC1"/>
<dbReference type="InterPro" id="IPR001258">
    <property type="entry name" value="NHL_repeat"/>
</dbReference>
<evidence type="ECO:0008006" key="3">
    <source>
        <dbReference type="Google" id="ProtNLM"/>
    </source>
</evidence>
<protein>
    <recommendedName>
        <fullName evidence="3">Peptidylamidoglycolate lyase</fullName>
    </recommendedName>
</protein>
<dbReference type="SUPFAM" id="SSF63829">
    <property type="entry name" value="Calcium-dependent phosphotriesterase"/>
    <property type="match status" value="1"/>
</dbReference>
<dbReference type="EMBL" id="UINC01001808">
    <property type="protein sequence ID" value="SUZ89194.1"/>
    <property type="molecule type" value="Genomic_DNA"/>
</dbReference>
<dbReference type="InterPro" id="IPR011042">
    <property type="entry name" value="6-blade_b-propeller_TolB-like"/>
</dbReference>
<organism evidence="2">
    <name type="scientific">marine metagenome</name>
    <dbReference type="NCBI Taxonomy" id="408172"/>
    <lineage>
        <taxon>unclassified sequences</taxon>
        <taxon>metagenomes</taxon>
        <taxon>ecological metagenomes</taxon>
    </lineage>
</organism>